<dbReference type="Proteomes" id="UP000008803">
    <property type="component" value="Chromosome"/>
</dbReference>
<dbReference type="BioCyc" id="ESIR657319:G136K-1562-MONOMER"/>
<sequence>MHLQDGGDCCKEGLRMTAQIGDIYKYKKKEFTVVALSSVMLFDPKNYGMEPHASSTACWRGYWCEYAIEDDELLLKDLYLYNSDDKYPPLNGVEVSLPEFKEYKCQGGKKIIMKAHFGHRVYKDVNIPIPYTGKILLGDGFMREYYIHMGFQRGWAYKKLIELVFEEGILLECNDLSHIAKAQREAMVQGNINPQRPDVDILSKFVDDSFSLDYADKAWWME</sequence>
<proteinExistence type="predicted"/>
<name>D4JUZ0_9FIRM</name>
<dbReference type="EMBL" id="FP929044">
    <property type="protein sequence ID" value="CBK96909.1"/>
    <property type="molecule type" value="Genomic_DNA"/>
</dbReference>
<reference evidence="1 2" key="1">
    <citation type="submission" date="2010-03" db="EMBL/GenBank/DDBJ databases">
        <title>The genome sequence of Eubacterium siraeum 70/3.</title>
        <authorList>
            <consortium name="metaHIT consortium -- http://www.metahit.eu/"/>
            <person name="Pajon A."/>
            <person name="Turner K."/>
            <person name="Parkhill J."/>
            <person name="Duncan S."/>
            <person name="Flint H."/>
        </authorList>
    </citation>
    <scope>NUCLEOTIDE SEQUENCE [LARGE SCALE GENOMIC DNA]</scope>
    <source>
        <strain evidence="1 2">70/3</strain>
    </source>
</reference>
<reference evidence="1 2" key="2">
    <citation type="submission" date="2010-03" db="EMBL/GenBank/DDBJ databases">
        <authorList>
            <person name="Pajon A."/>
        </authorList>
    </citation>
    <scope>NUCLEOTIDE SEQUENCE [LARGE SCALE GENOMIC DNA]</scope>
    <source>
        <strain evidence="1 2">70/3</strain>
    </source>
</reference>
<dbReference type="KEGG" id="esu:EUS_18420"/>
<gene>
    <name evidence="1" type="ORF">EUS_18420</name>
</gene>
<dbReference type="AlphaFoldDB" id="D4JUZ0"/>
<dbReference type="HOGENOM" id="CLU_116224_0_0_9"/>
<evidence type="ECO:0000313" key="2">
    <source>
        <dbReference type="Proteomes" id="UP000008803"/>
    </source>
</evidence>
<evidence type="ECO:0000313" key="1">
    <source>
        <dbReference type="EMBL" id="CBK96909.1"/>
    </source>
</evidence>
<organism evidence="1 2">
    <name type="scientific">[Eubacterium] siraeum 70/3</name>
    <dbReference type="NCBI Taxonomy" id="657319"/>
    <lineage>
        <taxon>Bacteria</taxon>
        <taxon>Bacillati</taxon>
        <taxon>Bacillota</taxon>
        <taxon>Clostridia</taxon>
        <taxon>Eubacteriales</taxon>
        <taxon>Oscillospiraceae</taxon>
        <taxon>Oscillospiraceae incertae sedis</taxon>
    </lineage>
</organism>
<accession>D4JUZ0</accession>
<dbReference type="PATRIC" id="fig|657319.3.peg.2145"/>
<protein>
    <submittedName>
        <fullName evidence="1">Uncharacterized protein</fullName>
    </submittedName>
</protein>